<feature type="region of interest" description="Disordered" evidence="1">
    <location>
        <begin position="1"/>
        <end position="40"/>
    </location>
</feature>
<name>A0A835XPY0_9CHLO</name>
<dbReference type="EMBL" id="JAEHOE010000088">
    <property type="protein sequence ID" value="KAG2488073.1"/>
    <property type="molecule type" value="Genomic_DNA"/>
</dbReference>
<keyword evidence="2" id="KW-1133">Transmembrane helix</keyword>
<comment type="caution">
    <text evidence="3">The sequence shown here is derived from an EMBL/GenBank/DDBJ whole genome shotgun (WGS) entry which is preliminary data.</text>
</comment>
<dbReference type="AlphaFoldDB" id="A0A835XPY0"/>
<evidence type="ECO:0000256" key="1">
    <source>
        <dbReference type="SAM" id="MobiDB-lite"/>
    </source>
</evidence>
<protein>
    <submittedName>
        <fullName evidence="3">Uncharacterized protein</fullName>
    </submittedName>
</protein>
<feature type="compositionally biased region" description="Low complexity" evidence="1">
    <location>
        <begin position="9"/>
        <end position="40"/>
    </location>
</feature>
<accession>A0A835XPY0</accession>
<evidence type="ECO:0000256" key="2">
    <source>
        <dbReference type="SAM" id="Phobius"/>
    </source>
</evidence>
<evidence type="ECO:0000313" key="4">
    <source>
        <dbReference type="Proteomes" id="UP000612055"/>
    </source>
</evidence>
<proteinExistence type="predicted"/>
<keyword evidence="4" id="KW-1185">Reference proteome</keyword>
<keyword evidence="2" id="KW-0812">Transmembrane</keyword>
<reference evidence="3" key="1">
    <citation type="journal article" date="2020" name="bioRxiv">
        <title>Comparative genomics of Chlamydomonas.</title>
        <authorList>
            <person name="Craig R.J."/>
            <person name="Hasan A.R."/>
            <person name="Ness R.W."/>
            <person name="Keightley P.D."/>
        </authorList>
    </citation>
    <scope>NUCLEOTIDE SEQUENCE</scope>
    <source>
        <strain evidence="3">CCAP 11/70</strain>
    </source>
</reference>
<sequence>MAPMKTPGAVAVARARSPAAEPFGPTTDASSSSGSPVTSSGGAADFFAATTCVPVRATELRTREEVMEKFRTKPPSTFLEQLQDKASRTAFSLYCVMGGPVMTPMEIFWFYLLLLLITGLVSMGAYKQLGKIVALLAERVTTTRLP</sequence>
<evidence type="ECO:0000313" key="3">
    <source>
        <dbReference type="EMBL" id="KAG2488073.1"/>
    </source>
</evidence>
<feature type="transmembrane region" description="Helical" evidence="2">
    <location>
        <begin position="107"/>
        <end position="126"/>
    </location>
</feature>
<keyword evidence="2" id="KW-0472">Membrane</keyword>
<dbReference type="Proteomes" id="UP000612055">
    <property type="component" value="Unassembled WGS sequence"/>
</dbReference>
<organism evidence="3 4">
    <name type="scientific">Edaphochlamys debaryana</name>
    <dbReference type="NCBI Taxonomy" id="47281"/>
    <lineage>
        <taxon>Eukaryota</taxon>
        <taxon>Viridiplantae</taxon>
        <taxon>Chlorophyta</taxon>
        <taxon>core chlorophytes</taxon>
        <taxon>Chlorophyceae</taxon>
        <taxon>CS clade</taxon>
        <taxon>Chlamydomonadales</taxon>
        <taxon>Chlamydomonadales incertae sedis</taxon>
        <taxon>Edaphochlamys</taxon>
    </lineage>
</organism>
<gene>
    <name evidence="3" type="ORF">HYH03_013376</name>
</gene>